<dbReference type="Gene3D" id="3.40.50.1820">
    <property type="entry name" value="alpha/beta hydrolase"/>
    <property type="match status" value="1"/>
</dbReference>
<dbReference type="RefSeq" id="WP_229641047.1">
    <property type="nucleotide sequence ID" value="NZ_JADWDC010000032.1"/>
</dbReference>
<dbReference type="PANTHER" id="PTHR46438">
    <property type="entry name" value="ALPHA/BETA-HYDROLASES SUPERFAMILY PROTEIN"/>
    <property type="match status" value="1"/>
</dbReference>
<feature type="domain" description="AB hydrolase-1" evidence="1">
    <location>
        <begin position="39"/>
        <end position="287"/>
    </location>
</feature>
<evidence type="ECO:0000313" key="2">
    <source>
        <dbReference type="EMBL" id="MCC0177981.1"/>
    </source>
</evidence>
<dbReference type="EMBL" id="JADWDC010000032">
    <property type="protein sequence ID" value="MCC0177981.1"/>
    <property type="molecule type" value="Genomic_DNA"/>
</dbReference>
<keyword evidence="3" id="KW-1185">Reference proteome</keyword>
<dbReference type="InterPro" id="IPR029058">
    <property type="entry name" value="AB_hydrolase_fold"/>
</dbReference>
<proteinExistence type="predicted"/>
<organism evidence="2 3">
    <name type="scientific">Waterburya agarophytonicola KI4</name>
    <dbReference type="NCBI Taxonomy" id="2874699"/>
    <lineage>
        <taxon>Bacteria</taxon>
        <taxon>Bacillati</taxon>
        <taxon>Cyanobacteriota</taxon>
        <taxon>Cyanophyceae</taxon>
        <taxon>Pleurocapsales</taxon>
        <taxon>Hyellaceae</taxon>
        <taxon>Waterburya</taxon>
        <taxon>Waterburya agarophytonicola</taxon>
    </lineage>
</organism>
<keyword evidence="2" id="KW-0378">Hydrolase</keyword>
<dbReference type="Pfam" id="PF12697">
    <property type="entry name" value="Abhydrolase_6"/>
    <property type="match status" value="1"/>
</dbReference>
<evidence type="ECO:0000313" key="3">
    <source>
        <dbReference type="Proteomes" id="UP000729733"/>
    </source>
</evidence>
<dbReference type="PRINTS" id="PR00111">
    <property type="entry name" value="ABHYDROLASE"/>
</dbReference>
<reference evidence="2" key="1">
    <citation type="journal article" date="2021" name="Antonie Van Leeuwenhoek">
        <title>Draft genome and description of Waterburya agarophytonicola gen. nov. sp. nov. (Pleurocapsales, Cyanobacteria): a seaweed symbiont.</title>
        <authorList>
            <person name="Bonthond G."/>
            <person name="Shalygin S."/>
            <person name="Bayer T."/>
            <person name="Weinberger F."/>
        </authorList>
    </citation>
    <scope>NUCLEOTIDE SEQUENCE</scope>
    <source>
        <strain evidence="2">KI4</strain>
    </source>
</reference>
<dbReference type="SUPFAM" id="SSF53474">
    <property type="entry name" value="alpha/beta-Hydrolases"/>
    <property type="match status" value="1"/>
</dbReference>
<gene>
    <name evidence="2" type="ORF">I4641_13435</name>
</gene>
<dbReference type="PANTHER" id="PTHR46438:SF2">
    <property type="entry name" value="ALPHA_BETA-HYDROLASES SUPERFAMILY PROTEIN"/>
    <property type="match status" value="1"/>
</dbReference>
<name>A0A964BSK8_9CYAN</name>
<dbReference type="Proteomes" id="UP000729733">
    <property type="component" value="Unassembled WGS sequence"/>
</dbReference>
<sequence length="302" mass="34021">MTAISLSPSSSIPGTYWQWRGNSIYYVKAGKPQPDKPALLLVHGFGASTDHWRQNIAQLQEEFQVWAIDLLGFGRSAKPNQEYSGNLWQEQLHDFITEVIGRSTVLAGNSLGGYASLCVAAAYPESTAGLILLNSAGPFSDTTSPSNQKPKSNRMGNLIRSILLQPWASFLLFQYVRRKSVIRKTLKKVYFNQSAVTDILVEDIYRPSCDEGAAEVFNAVFKTPQGEKVDILLSQIKCPLLLLWGEKDPWMDTKKRGNDFRRYYPQLTEYYLEAGHCPHDEIPDEVNNLITNWVLSQGRLQS</sequence>
<dbReference type="InterPro" id="IPR000073">
    <property type="entry name" value="AB_hydrolase_1"/>
</dbReference>
<comment type="caution">
    <text evidence="2">The sequence shown here is derived from an EMBL/GenBank/DDBJ whole genome shotgun (WGS) entry which is preliminary data.</text>
</comment>
<accession>A0A964BSK8</accession>
<dbReference type="AlphaFoldDB" id="A0A964BSK8"/>
<dbReference type="GO" id="GO:0016787">
    <property type="term" value="F:hydrolase activity"/>
    <property type="evidence" value="ECO:0007669"/>
    <property type="project" value="UniProtKB-KW"/>
</dbReference>
<protein>
    <submittedName>
        <fullName evidence="2">Alpha/beta fold hydrolase</fullName>
    </submittedName>
</protein>
<evidence type="ECO:0000259" key="1">
    <source>
        <dbReference type="Pfam" id="PF12697"/>
    </source>
</evidence>